<accession>A0AAV2I5M3</accession>
<organism evidence="8 9">
    <name type="scientific">Lymnaea stagnalis</name>
    <name type="common">Great pond snail</name>
    <name type="synonym">Helix stagnalis</name>
    <dbReference type="NCBI Taxonomy" id="6523"/>
    <lineage>
        <taxon>Eukaryota</taxon>
        <taxon>Metazoa</taxon>
        <taxon>Spiralia</taxon>
        <taxon>Lophotrochozoa</taxon>
        <taxon>Mollusca</taxon>
        <taxon>Gastropoda</taxon>
        <taxon>Heterobranchia</taxon>
        <taxon>Euthyneura</taxon>
        <taxon>Panpulmonata</taxon>
        <taxon>Hygrophila</taxon>
        <taxon>Lymnaeoidea</taxon>
        <taxon>Lymnaeidae</taxon>
        <taxon>Lymnaea</taxon>
    </lineage>
</organism>
<feature type="compositionally biased region" description="Basic residues" evidence="7">
    <location>
        <begin position="77"/>
        <end position="89"/>
    </location>
</feature>
<dbReference type="GO" id="GO:0008296">
    <property type="term" value="F:3'-5'-DNA exonuclease activity"/>
    <property type="evidence" value="ECO:0007669"/>
    <property type="project" value="TreeGrafter"/>
</dbReference>
<evidence type="ECO:0000256" key="3">
    <source>
        <dbReference type="ARBA" id="ARBA00022723"/>
    </source>
</evidence>
<evidence type="ECO:0000313" key="8">
    <source>
        <dbReference type="EMBL" id="CAL1541814.1"/>
    </source>
</evidence>
<keyword evidence="3" id="KW-0479">Metal-binding</keyword>
<dbReference type="GO" id="GO:0005737">
    <property type="term" value="C:cytoplasm"/>
    <property type="evidence" value="ECO:0007669"/>
    <property type="project" value="TreeGrafter"/>
</dbReference>
<dbReference type="InterPro" id="IPR036397">
    <property type="entry name" value="RNaseH_sf"/>
</dbReference>
<dbReference type="GO" id="GO:0046872">
    <property type="term" value="F:metal ion binding"/>
    <property type="evidence" value="ECO:0007669"/>
    <property type="project" value="UniProtKB-KW"/>
</dbReference>
<dbReference type="PANTHER" id="PTHR13058:SF19">
    <property type="entry name" value="LD40940P"/>
    <property type="match status" value="1"/>
</dbReference>
<proteinExistence type="predicted"/>
<feature type="region of interest" description="Disordered" evidence="7">
    <location>
        <begin position="67"/>
        <end position="89"/>
    </location>
</feature>
<feature type="non-terminal residue" evidence="8">
    <location>
        <position position="140"/>
    </location>
</feature>
<gene>
    <name evidence="8" type="ORF">GSLYS_00015420001</name>
</gene>
<keyword evidence="6" id="KW-0460">Magnesium</keyword>
<evidence type="ECO:0000256" key="4">
    <source>
        <dbReference type="ARBA" id="ARBA00022801"/>
    </source>
</evidence>
<keyword evidence="4" id="KW-0378">Hydrolase</keyword>
<keyword evidence="5" id="KW-0269">Exonuclease</keyword>
<comment type="caution">
    <text evidence="8">The sequence shown here is derived from an EMBL/GenBank/DDBJ whole genome shotgun (WGS) entry which is preliminary data.</text>
</comment>
<keyword evidence="9" id="KW-1185">Reference proteome</keyword>
<evidence type="ECO:0000256" key="1">
    <source>
        <dbReference type="ARBA" id="ARBA00001946"/>
    </source>
</evidence>
<evidence type="ECO:0000256" key="2">
    <source>
        <dbReference type="ARBA" id="ARBA00022722"/>
    </source>
</evidence>
<dbReference type="InterPro" id="IPR012337">
    <property type="entry name" value="RNaseH-like_sf"/>
</dbReference>
<evidence type="ECO:0000313" key="9">
    <source>
        <dbReference type="Proteomes" id="UP001497497"/>
    </source>
</evidence>
<protein>
    <recommendedName>
        <fullName evidence="10">Exonuclease domain-containing protein</fullName>
    </recommendedName>
</protein>
<dbReference type="AlphaFoldDB" id="A0AAV2I5M3"/>
<dbReference type="GO" id="GO:0003676">
    <property type="term" value="F:nucleic acid binding"/>
    <property type="evidence" value="ECO:0007669"/>
    <property type="project" value="InterPro"/>
</dbReference>
<dbReference type="PANTHER" id="PTHR13058">
    <property type="entry name" value="THREE PRIME REPAIR EXONUCLEASE 1, 2"/>
    <property type="match status" value="1"/>
</dbReference>
<evidence type="ECO:0000256" key="6">
    <source>
        <dbReference type="ARBA" id="ARBA00022842"/>
    </source>
</evidence>
<evidence type="ECO:0000256" key="7">
    <source>
        <dbReference type="SAM" id="MobiDB-lite"/>
    </source>
</evidence>
<feature type="non-terminal residue" evidence="8">
    <location>
        <position position="1"/>
    </location>
</feature>
<evidence type="ECO:0008006" key="10">
    <source>
        <dbReference type="Google" id="ProtNLM"/>
    </source>
</evidence>
<comment type="cofactor">
    <cofactor evidence="1">
        <name>Mg(2+)</name>
        <dbReference type="ChEBI" id="CHEBI:18420"/>
    </cofactor>
</comment>
<name>A0AAV2I5M3_LYMST</name>
<dbReference type="EMBL" id="CAXITT010000453">
    <property type="protein sequence ID" value="CAL1541814.1"/>
    <property type="molecule type" value="Genomic_DNA"/>
</dbReference>
<dbReference type="SUPFAM" id="SSF53098">
    <property type="entry name" value="Ribonuclease H-like"/>
    <property type="match status" value="1"/>
</dbReference>
<keyword evidence="2" id="KW-0540">Nuclease</keyword>
<dbReference type="Gene3D" id="3.30.420.10">
    <property type="entry name" value="Ribonuclease H-like superfamily/Ribonuclease H"/>
    <property type="match status" value="1"/>
</dbReference>
<dbReference type="InterPro" id="IPR040393">
    <property type="entry name" value="TREX1/2"/>
</dbReference>
<evidence type="ECO:0000256" key="5">
    <source>
        <dbReference type="ARBA" id="ARBA00022839"/>
    </source>
</evidence>
<dbReference type="Proteomes" id="UP001497497">
    <property type="component" value="Unassembled WGS sequence"/>
</dbReference>
<dbReference type="GO" id="GO:0006308">
    <property type="term" value="P:DNA catabolic process"/>
    <property type="evidence" value="ECO:0007669"/>
    <property type="project" value="TreeGrafter"/>
</dbReference>
<sequence length="140" mass="15657">LICSFLTNLPEPACLVAHNGNGQTCFLSFNSRFDFPILISELNNAKQPVPENILCVDSLKGFKGLDGPPKKPEFVNNKRKNRAKNNRKKSYSLPQLYKSIFGQDPTESHAAEGDCKTLLRVIQTNALSFCQWCDKNAEPL</sequence>
<reference evidence="8 9" key="1">
    <citation type="submission" date="2024-04" db="EMBL/GenBank/DDBJ databases">
        <authorList>
            <consortium name="Genoscope - CEA"/>
            <person name="William W."/>
        </authorList>
    </citation>
    <scope>NUCLEOTIDE SEQUENCE [LARGE SCALE GENOMIC DNA]</scope>
</reference>